<proteinExistence type="predicted"/>
<dbReference type="Proteomes" id="UP000183155">
    <property type="component" value="Unassembled WGS sequence"/>
</dbReference>
<protein>
    <recommendedName>
        <fullName evidence="5">ATP-dependent hsl protease ATP-binding subunit hslU (ATP-bindingprotein lapA)</fullName>
    </recommendedName>
</protein>
<name>A0A0J6GNV3_PSETA</name>
<dbReference type="Proteomes" id="UP000036395">
    <property type="component" value="Unassembled WGS sequence"/>
</dbReference>
<evidence type="ECO:0000313" key="1">
    <source>
        <dbReference type="EMBL" id="KMM83275.1"/>
    </source>
</evidence>
<dbReference type="EMBL" id="FNRS01000001">
    <property type="protein sequence ID" value="SEC73252.1"/>
    <property type="molecule type" value="Genomic_DNA"/>
</dbReference>
<dbReference type="InterPro" id="IPR012449">
    <property type="entry name" value="Phage_F116_Orf28"/>
</dbReference>
<accession>A0A0J6GNV3</accession>
<dbReference type="Pfam" id="PF07867">
    <property type="entry name" value="DUF1654"/>
    <property type="match status" value="1"/>
</dbReference>
<dbReference type="RefSeq" id="WP_048383147.1">
    <property type="nucleotide sequence ID" value="NZ_FNRS01000001.1"/>
</dbReference>
<sequence length="83" mass="9471">MSKKAATPPSPPTPYEIFGMRIQKIISSPKAQKEKMAVLERQEGDNPEFWERLLEEISENDNVTIAHRDDGGVNVFWTVPEED</sequence>
<keyword evidence="4" id="KW-1185">Reference proteome</keyword>
<organism evidence="1 3">
    <name type="scientific">Pseudomonas taetrolens</name>
    <dbReference type="NCBI Taxonomy" id="47884"/>
    <lineage>
        <taxon>Bacteria</taxon>
        <taxon>Pseudomonadati</taxon>
        <taxon>Pseudomonadota</taxon>
        <taxon>Gammaproteobacteria</taxon>
        <taxon>Pseudomonadales</taxon>
        <taxon>Pseudomonadaceae</taxon>
        <taxon>Pseudomonas</taxon>
    </lineage>
</organism>
<comment type="caution">
    <text evidence="1">The sequence shown here is derived from an EMBL/GenBank/DDBJ whole genome shotgun (WGS) entry which is preliminary data.</text>
</comment>
<evidence type="ECO:0008006" key="5">
    <source>
        <dbReference type="Google" id="ProtNLM"/>
    </source>
</evidence>
<dbReference type="STRING" id="47884.SAMN04490203_3005"/>
<evidence type="ECO:0000313" key="3">
    <source>
        <dbReference type="Proteomes" id="UP000036395"/>
    </source>
</evidence>
<reference evidence="1 3" key="1">
    <citation type="submission" date="2015-02" db="EMBL/GenBank/DDBJ databases">
        <title>Pseudomonas helleri sp. nov. and Pseudomonas weihenstephanensis sp. nov., isolated from raw cows milk.</title>
        <authorList>
            <person name="von Neubeck M."/>
            <person name="Huptas C."/>
            <person name="Wenning M."/>
            <person name="Scherer S."/>
        </authorList>
    </citation>
    <scope>NUCLEOTIDE SEQUENCE [LARGE SCALE GENOMIC DNA]</scope>
    <source>
        <strain evidence="1 3">DSM 21104</strain>
    </source>
</reference>
<evidence type="ECO:0000313" key="2">
    <source>
        <dbReference type="EMBL" id="SEC73252.1"/>
    </source>
</evidence>
<evidence type="ECO:0000313" key="4">
    <source>
        <dbReference type="Proteomes" id="UP000183155"/>
    </source>
</evidence>
<dbReference type="PATRIC" id="fig|47884.3.peg.4300"/>
<gene>
    <name evidence="2" type="ORF">SAMN04490203_3005</name>
    <name evidence="1" type="ORF">TU78_19000</name>
</gene>
<dbReference type="OrthoDB" id="6183446at2"/>
<reference evidence="2 4" key="2">
    <citation type="submission" date="2016-10" db="EMBL/GenBank/DDBJ databases">
        <authorList>
            <person name="Varghese N."/>
            <person name="Submissions S."/>
        </authorList>
    </citation>
    <scope>NUCLEOTIDE SEQUENCE [LARGE SCALE GENOMIC DNA]</scope>
    <source>
        <strain evidence="2 4">BS3652</strain>
    </source>
</reference>
<dbReference type="EMBL" id="JYLA01000008">
    <property type="protein sequence ID" value="KMM83275.1"/>
    <property type="molecule type" value="Genomic_DNA"/>
</dbReference>
<dbReference type="AlphaFoldDB" id="A0A0J6GNV3"/>